<dbReference type="InterPro" id="IPR057654">
    <property type="entry name" value="Znf-CCCH_tandem"/>
</dbReference>
<reference evidence="4 5" key="1">
    <citation type="journal article" date="2024" name="Microbiol. Resour. Announc.">
        <title>Genome annotations for the ascomycete fungi Trichoderma harzianum, Trichoderma aggressivum, and Purpureocillium lilacinum.</title>
        <authorList>
            <person name="Beijen E.P.W."/>
            <person name="Ohm R.A."/>
        </authorList>
    </citation>
    <scope>NUCLEOTIDE SEQUENCE [LARGE SCALE GENOMIC DNA]</scope>
    <source>
        <strain evidence="4 5">CBS 150709</strain>
    </source>
</reference>
<sequence length="459" mass="51026">MTGLHTALDDLKAKWDVCQREDDRKLSLIRDLFAHIDRLSEQLSELEAEFRDKKDAIKLARAQVSDLKKEIEGREKQIEDLRLEKALQAFAVVLIDGDCMPFKDELVRKGFIGGKETASKLVHAVKEGAKSLFPTIAPYLQVIVRVYANAKGLASAYDKASLSDESLSLDDFIRGFNMGNALCDYVDAGDGKECSDEKVKAIFRLHIEDVHCQQVLLGASADNGYARLLEPYLSNEAASAKIYLLDGPAFAREMAEIRDQLRTFAVDVFRSQKLPNMKRKVSFRATTPTSGTTSNTSTSAKASVMEVKGYASVAAHSPAHPSVLTTTTATNGHAHNTVTSPISTVLRNKLGQRVDAPIEYSKQDFYKLKQRKLCNHFHLLGMCEYQTKYGECQHEHGAKLPPKQISALRAVARQSPCPSQLNCSDPDCIFGHRCTRDNCVPQACWFSEAMHHVDTQICK</sequence>
<name>A0ABR0BGP6_PURLI</name>
<organism evidence="4 5">
    <name type="scientific">Purpureocillium lilacinum</name>
    <name type="common">Paecilomyces lilacinus</name>
    <dbReference type="NCBI Taxonomy" id="33203"/>
    <lineage>
        <taxon>Eukaryota</taxon>
        <taxon>Fungi</taxon>
        <taxon>Dikarya</taxon>
        <taxon>Ascomycota</taxon>
        <taxon>Pezizomycotina</taxon>
        <taxon>Sordariomycetes</taxon>
        <taxon>Hypocreomycetidae</taxon>
        <taxon>Hypocreales</taxon>
        <taxon>Ophiocordycipitaceae</taxon>
        <taxon>Purpureocillium</taxon>
    </lineage>
</organism>
<feature type="domain" description="Tandem CCCH zinc finger" evidence="3">
    <location>
        <begin position="407"/>
        <end position="456"/>
    </location>
</feature>
<dbReference type="Pfam" id="PF25543">
    <property type="entry name" value="zf-CCCH_tandem"/>
    <property type="match status" value="1"/>
</dbReference>
<evidence type="ECO:0008006" key="6">
    <source>
        <dbReference type="Google" id="ProtNLM"/>
    </source>
</evidence>
<feature type="coiled-coil region" evidence="1">
    <location>
        <begin position="29"/>
        <end position="84"/>
    </location>
</feature>
<dbReference type="PANTHER" id="PTHR37543">
    <property type="entry name" value="CCCH ZINC FINGER DNA BINDING PROTEIN (AFU_ORTHOLOGUE AFUA_5G12760)"/>
    <property type="match status" value="1"/>
</dbReference>
<dbReference type="InterPro" id="IPR057683">
    <property type="entry name" value="DUF7923"/>
</dbReference>
<proteinExistence type="predicted"/>
<feature type="domain" description="DUF7923" evidence="2">
    <location>
        <begin position="88"/>
        <end position="258"/>
    </location>
</feature>
<dbReference type="EMBL" id="JAWRVI010000126">
    <property type="protein sequence ID" value="KAK4075231.1"/>
    <property type="molecule type" value="Genomic_DNA"/>
</dbReference>
<evidence type="ECO:0000313" key="4">
    <source>
        <dbReference type="EMBL" id="KAK4075231.1"/>
    </source>
</evidence>
<gene>
    <name evidence="4" type="ORF">Purlil1_12721</name>
</gene>
<comment type="caution">
    <text evidence="4">The sequence shown here is derived from an EMBL/GenBank/DDBJ whole genome shotgun (WGS) entry which is preliminary data.</text>
</comment>
<keyword evidence="5" id="KW-1185">Reference proteome</keyword>
<accession>A0ABR0BGP6</accession>
<evidence type="ECO:0000313" key="5">
    <source>
        <dbReference type="Proteomes" id="UP001287286"/>
    </source>
</evidence>
<evidence type="ECO:0000256" key="1">
    <source>
        <dbReference type="SAM" id="Coils"/>
    </source>
</evidence>
<evidence type="ECO:0000259" key="3">
    <source>
        <dbReference type="Pfam" id="PF25543"/>
    </source>
</evidence>
<dbReference type="PANTHER" id="PTHR37543:SF1">
    <property type="entry name" value="CCCH ZINC FINGER DNA BINDING PROTEIN (AFU_ORTHOLOGUE AFUA_5G12760)"/>
    <property type="match status" value="1"/>
</dbReference>
<dbReference type="Pfam" id="PF25540">
    <property type="entry name" value="DUF7923"/>
    <property type="match status" value="1"/>
</dbReference>
<dbReference type="Proteomes" id="UP001287286">
    <property type="component" value="Unassembled WGS sequence"/>
</dbReference>
<keyword evidence="1" id="KW-0175">Coiled coil</keyword>
<evidence type="ECO:0000259" key="2">
    <source>
        <dbReference type="Pfam" id="PF25540"/>
    </source>
</evidence>
<protein>
    <recommendedName>
        <fullName evidence="6">CCCH zinc finger DNA binding protein</fullName>
    </recommendedName>
</protein>